<dbReference type="VEuPathDB" id="PlasmoDB:PBANKA_1465000"/>
<dbReference type="EMBL" id="LT608150">
    <property type="protein sequence ID" value="SCM27104.1"/>
    <property type="molecule type" value="Genomic_DNA"/>
</dbReference>
<feature type="compositionally biased region" description="Basic and acidic residues" evidence="1">
    <location>
        <begin position="116"/>
        <end position="164"/>
    </location>
</feature>
<evidence type="ECO:0000313" key="7">
    <source>
        <dbReference type="Proteomes" id="UP000220214"/>
    </source>
</evidence>
<dbReference type="InterPro" id="IPR006491">
    <property type="entry name" value="PYST_C2"/>
</dbReference>
<dbReference type="Proteomes" id="UP000220214">
    <property type="component" value="Chromosome 14"/>
</dbReference>
<feature type="compositionally biased region" description="Basic and acidic residues" evidence="1">
    <location>
        <begin position="80"/>
        <end position="92"/>
    </location>
</feature>
<dbReference type="InterPro" id="IPR043705">
    <property type="entry name" value="P_repeat_46"/>
</dbReference>
<dbReference type="Proteomes" id="UP000516480">
    <property type="component" value="Chromosome 14"/>
</dbReference>
<dbReference type="Pfam" id="PF09689">
    <property type="entry name" value="PY_rept_46"/>
    <property type="match status" value="1"/>
</dbReference>
<name>A0A1C6YUN6_PLABE</name>
<evidence type="ECO:0000256" key="1">
    <source>
        <dbReference type="SAM" id="MobiDB-lite"/>
    </source>
</evidence>
<dbReference type="EMBL" id="LT614640">
    <property type="protein sequence ID" value="SCN28830.1"/>
    <property type="molecule type" value="Genomic_DNA"/>
</dbReference>
<reference evidence="6 8" key="1">
    <citation type="submission" date="2016-08" db="EMBL/GenBank/DDBJ databases">
        <authorList>
            <consortium name="Pathogen Informatics"/>
        </authorList>
    </citation>
    <scope>NUCLEOTIDE SEQUENCE [LARGE SCALE GENOMIC DNA]</scope>
    <source>
        <strain evidence="3 8">NK65 ny</strain>
        <strain evidence="4 7">NK65e</strain>
        <strain evidence="5 6">SP11 Antwerpcl1</strain>
    </source>
</reference>
<feature type="transmembrane region" description="Helical" evidence="2">
    <location>
        <begin position="6"/>
        <end position="25"/>
    </location>
</feature>
<proteinExistence type="predicted"/>
<organism evidence="3 8">
    <name type="scientific">Plasmodium berghei</name>
    <dbReference type="NCBI Taxonomy" id="5821"/>
    <lineage>
        <taxon>Eukaryota</taxon>
        <taxon>Sar</taxon>
        <taxon>Alveolata</taxon>
        <taxon>Apicomplexa</taxon>
        <taxon>Aconoidasida</taxon>
        <taxon>Haemosporida</taxon>
        <taxon>Plasmodiidae</taxon>
        <taxon>Plasmodium</taxon>
        <taxon>Plasmodium (Vinckeia)</taxon>
    </lineage>
</organism>
<dbReference type="EMBL" id="LT608262">
    <property type="protein sequence ID" value="SCO64577.1"/>
    <property type="molecule type" value="Genomic_DNA"/>
</dbReference>
<evidence type="ECO:0000313" key="4">
    <source>
        <dbReference type="EMBL" id="SCN28830.1"/>
    </source>
</evidence>
<dbReference type="AlphaFoldDB" id="A0A1C6YUN6"/>
<evidence type="ECO:0000313" key="8">
    <source>
        <dbReference type="Proteomes" id="UP000516480"/>
    </source>
</evidence>
<keyword evidence="2" id="KW-1133">Transmembrane helix</keyword>
<protein>
    <submittedName>
        <fullName evidence="3">Fam-c protein</fullName>
    </submittedName>
</protein>
<gene>
    <name evidence="4" type="ORF">PBNK65E_000483000</name>
    <name evidence="3" type="ORF">PBNK65NY_000481500</name>
    <name evidence="5" type="ORF">PBSP11A_000482600</name>
</gene>
<accession>A0A1C6YUN6</accession>
<evidence type="ECO:0000256" key="2">
    <source>
        <dbReference type="SAM" id="Phobius"/>
    </source>
</evidence>
<dbReference type="Proteomes" id="UP000219860">
    <property type="component" value="Chromosome 14"/>
</dbReference>
<feature type="non-terminal residue" evidence="3">
    <location>
        <position position="164"/>
    </location>
</feature>
<evidence type="ECO:0000313" key="5">
    <source>
        <dbReference type="EMBL" id="SCO64577.1"/>
    </source>
</evidence>
<sequence length="164" mass="19208">MNKQIYSLVAIYFYILLIATIQCFTNNENLNKYVRKNENVHDEYEINGLYINNNGKFRYRSLSEHSTEDKEETVTISDNKSSKTKGDMHHSSIYDMATDDDNKPQKSKKSKFSSMFKRDKKDKDSDKTQETLDDDKSQETLDDDKSQETLDDDKSQETLDDDNK</sequence>
<feature type="region of interest" description="Disordered" evidence="1">
    <location>
        <begin position="62"/>
        <end position="164"/>
    </location>
</feature>
<evidence type="ECO:0000313" key="6">
    <source>
        <dbReference type="Proteomes" id="UP000219860"/>
    </source>
</evidence>
<keyword evidence="2" id="KW-0472">Membrane</keyword>
<evidence type="ECO:0000313" key="3">
    <source>
        <dbReference type="EMBL" id="SCM27104.1"/>
    </source>
</evidence>
<dbReference type="NCBIfam" id="TIGR01604">
    <property type="entry name" value="PYST-C2"/>
    <property type="match status" value="1"/>
</dbReference>
<keyword evidence="2" id="KW-0812">Transmembrane</keyword>